<dbReference type="OrthoDB" id="9803667at2"/>
<evidence type="ECO:0000313" key="9">
    <source>
        <dbReference type="EMBL" id="THF74786.1"/>
    </source>
</evidence>
<evidence type="ECO:0000256" key="6">
    <source>
        <dbReference type="ARBA" id="ARBA00022840"/>
    </source>
</evidence>
<evidence type="ECO:0000256" key="4">
    <source>
        <dbReference type="ARBA" id="ARBA00022679"/>
    </source>
</evidence>
<dbReference type="EC" id="2.7.1.26" evidence="1"/>
<dbReference type="Proteomes" id="UP000310334">
    <property type="component" value="Unassembled WGS sequence"/>
</dbReference>
<dbReference type="SUPFAM" id="SSF82114">
    <property type="entry name" value="Riboflavin kinase-like"/>
    <property type="match status" value="1"/>
</dbReference>
<dbReference type="PANTHER" id="PTHR22749:SF6">
    <property type="entry name" value="RIBOFLAVIN KINASE"/>
    <property type="match status" value="1"/>
</dbReference>
<evidence type="ECO:0000259" key="8">
    <source>
        <dbReference type="SMART" id="SM00904"/>
    </source>
</evidence>
<keyword evidence="3" id="KW-0288">FMN</keyword>
<dbReference type="GO" id="GO:0009231">
    <property type="term" value="P:riboflavin biosynthetic process"/>
    <property type="evidence" value="ECO:0007669"/>
    <property type="project" value="InterPro"/>
</dbReference>
<evidence type="ECO:0000256" key="2">
    <source>
        <dbReference type="ARBA" id="ARBA00022630"/>
    </source>
</evidence>
<dbReference type="PANTHER" id="PTHR22749">
    <property type="entry name" value="RIBOFLAVIN KINASE/FMN ADENYLYLTRANSFERASE"/>
    <property type="match status" value="1"/>
</dbReference>
<keyword evidence="10" id="KW-1185">Reference proteome</keyword>
<comment type="caution">
    <text evidence="9">The sequence shown here is derived from an EMBL/GenBank/DDBJ whole genome shotgun (WGS) entry which is preliminary data.</text>
</comment>
<evidence type="ECO:0000256" key="1">
    <source>
        <dbReference type="ARBA" id="ARBA00012105"/>
    </source>
</evidence>
<name>A0A4S4BJN1_9BACI</name>
<sequence length="135" mass="15738">MEERNHTLGASIEGTVVKGRQIGRTIGFPTANLALYSVNKDNLKKGVYGVKVIHHEKAYYGVMNIGVRPTFKDDNRVSYEVHILDFHKNIYHEQLEVEVLFFIREEKAFRSKQQLIQQLNLDVEQFNEQLLQLSY</sequence>
<dbReference type="RefSeq" id="WP_136358902.1">
    <property type="nucleotide sequence ID" value="NZ_CP046266.1"/>
</dbReference>
<dbReference type="GO" id="GO:0005524">
    <property type="term" value="F:ATP binding"/>
    <property type="evidence" value="ECO:0007669"/>
    <property type="project" value="UniProtKB-KW"/>
</dbReference>
<evidence type="ECO:0000256" key="5">
    <source>
        <dbReference type="ARBA" id="ARBA00022741"/>
    </source>
</evidence>
<accession>A0A4S4BJN1</accession>
<dbReference type="InterPro" id="IPR015865">
    <property type="entry name" value="Riboflavin_kinase_bac/euk"/>
</dbReference>
<dbReference type="InterPro" id="IPR023465">
    <property type="entry name" value="Riboflavin_kinase_dom_sf"/>
</dbReference>
<evidence type="ECO:0000256" key="7">
    <source>
        <dbReference type="ARBA" id="ARBA00047880"/>
    </source>
</evidence>
<evidence type="ECO:0000313" key="10">
    <source>
        <dbReference type="Proteomes" id="UP000310334"/>
    </source>
</evidence>
<organism evidence="9 10">
    <name type="scientific">Metabacillus sediminilitoris</name>
    <dbReference type="NCBI Taxonomy" id="2567941"/>
    <lineage>
        <taxon>Bacteria</taxon>
        <taxon>Bacillati</taxon>
        <taxon>Bacillota</taxon>
        <taxon>Bacilli</taxon>
        <taxon>Bacillales</taxon>
        <taxon>Bacillaceae</taxon>
        <taxon>Metabacillus</taxon>
    </lineage>
</organism>
<protein>
    <recommendedName>
        <fullName evidence="1">riboflavin kinase</fullName>
        <ecNumber evidence="1">2.7.1.26</ecNumber>
    </recommendedName>
</protein>
<dbReference type="Pfam" id="PF01687">
    <property type="entry name" value="Flavokinase"/>
    <property type="match status" value="1"/>
</dbReference>
<dbReference type="EMBL" id="SSNT01000033">
    <property type="protein sequence ID" value="THF74786.1"/>
    <property type="molecule type" value="Genomic_DNA"/>
</dbReference>
<dbReference type="GO" id="GO:0009398">
    <property type="term" value="P:FMN biosynthetic process"/>
    <property type="evidence" value="ECO:0007669"/>
    <property type="project" value="TreeGrafter"/>
</dbReference>
<keyword evidence="2" id="KW-0285">Flavoprotein</keyword>
<dbReference type="InterPro" id="IPR023468">
    <property type="entry name" value="Riboflavin_kinase"/>
</dbReference>
<dbReference type="Gene3D" id="2.40.30.30">
    <property type="entry name" value="Riboflavin kinase-like"/>
    <property type="match status" value="1"/>
</dbReference>
<gene>
    <name evidence="9" type="ORF">E6W99_24880</name>
</gene>
<reference evidence="9 10" key="1">
    <citation type="submission" date="2019-04" db="EMBL/GenBank/DDBJ databases">
        <title>Bacillus sediminilitoris sp. nov., isolated from a tidal flat sediment on the East China Sea.</title>
        <authorList>
            <person name="Wei Y."/>
            <person name="Mao H."/>
            <person name="Fang J."/>
        </authorList>
    </citation>
    <scope>NUCLEOTIDE SEQUENCE [LARGE SCALE GENOMIC DNA]</scope>
    <source>
        <strain evidence="9 10">DSL-17</strain>
    </source>
</reference>
<keyword evidence="6" id="KW-0067">ATP-binding</keyword>
<evidence type="ECO:0000256" key="3">
    <source>
        <dbReference type="ARBA" id="ARBA00022643"/>
    </source>
</evidence>
<dbReference type="GO" id="GO:0008531">
    <property type="term" value="F:riboflavin kinase activity"/>
    <property type="evidence" value="ECO:0007669"/>
    <property type="project" value="UniProtKB-EC"/>
</dbReference>
<comment type="catalytic activity">
    <reaction evidence="7">
        <text>riboflavin + ATP = FMN + ADP + H(+)</text>
        <dbReference type="Rhea" id="RHEA:14357"/>
        <dbReference type="ChEBI" id="CHEBI:15378"/>
        <dbReference type="ChEBI" id="CHEBI:30616"/>
        <dbReference type="ChEBI" id="CHEBI:57986"/>
        <dbReference type="ChEBI" id="CHEBI:58210"/>
        <dbReference type="ChEBI" id="CHEBI:456216"/>
        <dbReference type="EC" id="2.7.1.26"/>
    </reaction>
</comment>
<dbReference type="SMART" id="SM00904">
    <property type="entry name" value="Flavokinase"/>
    <property type="match status" value="1"/>
</dbReference>
<dbReference type="AlphaFoldDB" id="A0A4S4BJN1"/>
<proteinExistence type="predicted"/>
<keyword evidence="5" id="KW-0547">Nucleotide-binding</keyword>
<feature type="domain" description="Riboflavin kinase" evidence="8">
    <location>
        <begin position="11"/>
        <end position="131"/>
    </location>
</feature>
<keyword evidence="4" id="KW-0808">Transferase</keyword>